<evidence type="ECO:0000313" key="3">
    <source>
        <dbReference type="EMBL" id="KAL0968507.1"/>
    </source>
</evidence>
<dbReference type="CDD" id="cd13733">
    <property type="entry name" value="SPRY_PRY_C-I_1"/>
    <property type="match status" value="1"/>
</dbReference>
<gene>
    <name evidence="3" type="ORF">UPYG_G00267790</name>
</gene>
<dbReference type="Proteomes" id="UP001557470">
    <property type="component" value="Unassembled WGS sequence"/>
</dbReference>
<dbReference type="InterPro" id="IPR050143">
    <property type="entry name" value="TRIM/RBCC"/>
</dbReference>
<feature type="domain" description="B30.2/SPRY" evidence="2">
    <location>
        <begin position="239"/>
        <end position="434"/>
    </location>
</feature>
<dbReference type="InterPro" id="IPR006574">
    <property type="entry name" value="PRY"/>
</dbReference>
<dbReference type="Gene3D" id="2.60.120.920">
    <property type="match status" value="1"/>
</dbReference>
<dbReference type="Pfam" id="PF25600">
    <property type="entry name" value="TRIM_CC"/>
    <property type="match status" value="1"/>
</dbReference>
<keyword evidence="1" id="KW-0732">Signal</keyword>
<dbReference type="SMART" id="SM00449">
    <property type="entry name" value="SPRY"/>
    <property type="match status" value="1"/>
</dbReference>
<dbReference type="Pfam" id="PF00622">
    <property type="entry name" value="SPRY"/>
    <property type="match status" value="1"/>
</dbReference>
<evidence type="ECO:0000313" key="4">
    <source>
        <dbReference type="Proteomes" id="UP001557470"/>
    </source>
</evidence>
<sequence>MAEKSKRTWRCLDGSMLYLLLLMWVVSTASLDEDDFEIKDEDDEEDLAHEYSMTEDKHTCLSGQTGQYPFCKDQVVHHNIYTRDECGEVEFQEIMVKLQLMIQDRKEKMKQIVNSVEVTTKNLEREKDGALMILTEIARLVEKTYVEVIEDIDKKREETATWAVKHILELKEDISMLQERSTKMEKISHTKEHLKDLQMFPSLCSIPETKDWSGVSSHSDPGVGVMMIAVCKLREALNSEENRLSSVELGRIKKCAVDVTLDPATAHPNLIVSEDRKQVRAVYLRQNVTDSPQRFDTSFDILANEGFSSGRFYYEVQVDGNNIWDLGLAIESINRKGPVTLSTQHGYLAICLRDDNKLYATSDPVVSLTLSQKPQKIGVYVDYERGQVSFYDVDIRSHIYTFTDYIFNKIMYPYFGPSSPRFGKNTAPFVITPVRQELSINFPFVDNS</sequence>
<feature type="signal peptide" evidence="1">
    <location>
        <begin position="1"/>
        <end position="31"/>
    </location>
</feature>
<dbReference type="Pfam" id="PF13765">
    <property type="entry name" value="PRY"/>
    <property type="match status" value="1"/>
</dbReference>
<dbReference type="InterPro" id="IPR013320">
    <property type="entry name" value="ConA-like_dom_sf"/>
</dbReference>
<dbReference type="PROSITE" id="PS50188">
    <property type="entry name" value="B302_SPRY"/>
    <property type="match status" value="1"/>
</dbReference>
<evidence type="ECO:0000259" key="2">
    <source>
        <dbReference type="PROSITE" id="PS50188"/>
    </source>
</evidence>
<dbReference type="AlphaFoldDB" id="A0ABD0WA96"/>
<dbReference type="InterPro" id="IPR001870">
    <property type="entry name" value="B30.2/SPRY"/>
</dbReference>
<evidence type="ECO:0000256" key="1">
    <source>
        <dbReference type="SAM" id="SignalP"/>
    </source>
</evidence>
<dbReference type="EMBL" id="JAGEUA010000008">
    <property type="protein sequence ID" value="KAL0968507.1"/>
    <property type="molecule type" value="Genomic_DNA"/>
</dbReference>
<organism evidence="3 4">
    <name type="scientific">Umbra pygmaea</name>
    <name type="common">Eastern mudminnow</name>
    <dbReference type="NCBI Taxonomy" id="75934"/>
    <lineage>
        <taxon>Eukaryota</taxon>
        <taxon>Metazoa</taxon>
        <taxon>Chordata</taxon>
        <taxon>Craniata</taxon>
        <taxon>Vertebrata</taxon>
        <taxon>Euteleostomi</taxon>
        <taxon>Actinopterygii</taxon>
        <taxon>Neopterygii</taxon>
        <taxon>Teleostei</taxon>
        <taxon>Protacanthopterygii</taxon>
        <taxon>Esociformes</taxon>
        <taxon>Umbridae</taxon>
        <taxon>Umbra</taxon>
    </lineage>
</organism>
<protein>
    <recommendedName>
        <fullName evidence="2">B30.2/SPRY domain-containing protein</fullName>
    </recommendedName>
</protein>
<dbReference type="PRINTS" id="PR01407">
    <property type="entry name" value="BUTYPHLNCDUF"/>
</dbReference>
<comment type="caution">
    <text evidence="3">The sequence shown here is derived from an EMBL/GenBank/DDBJ whole genome shotgun (WGS) entry which is preliminary data.</text>
</comment>
<dbReference type="SMART" id="SM00589">
    <property type="entry name" value="PRY"/>
    <property type="match status" value="1"/>
</dbReference>
<dbReference type="InterPro" id="IPR058030">
    <property type="entry name" value="TRIM8/14/16/25/29/45/65_CC"/>
</dbReference>
<reference evidence="3 4" key="1">
    <citation type="submission" date="2024-06" db="EMBL/GenBank/DDBJ databases">
        <authorList>
            <person name="Pan Q."/>
            <person name="Wen M."/>
            <person name="Jouanno E."/>
            <person name="Zahm M."/>
            <person name="Klopp C."/>
            <person name="Cabau C."/>
            <person name="Louis A."/>
            <person name="Berthelot C."/>
            <person name="Parey E."/>
            <person name="Roest Crollius H."/>
            <person name="Montfort J."/>
            <person name="Robinson-Rechavi M."/>
            <person name="Bouchez O."/>
            <person name="Lampietro C."/>
            <person name="Lopez Roques C."/>
            <person name="Donnadieu C."/>
            <person name="Postlethwait J."/>
            <person name="Bobe J."/>
            <person name="Verreycken H."/>
            <person name="Guiguen Y."/>
        </authorList>
    </citation>
    <scope>NUCLEOTIDE SEQUENCE [LARGE SCALE GENOMIC DNA]</scope>
    <source>
        <strain evidence="3">Up_M1</strain>
        <tissue evidence="3">Testis</tissue>
    </source>
</reference>
<name>A0ABD0WA96_UMBPY</name>
<feature type="chain" id="PRO_5044857477" description="B30.2/SPRY domain-containing protein" evidence="1">
    <location>
        <begin position="32"/>
        <end position="448"/>
    </location>
</feature>
<dbReference type="FunFam" id="2.60.120.920:FF:000004">
    <property type="entry name" value="Butyrophilin subfamily 1 member A1"/>
    <property type="match status" value="1"/>
</dbReference>
<dbReference type="InterPro" id="IPR043136">
    <property type="entry name" value="B30.2/SPRY_sf"/>
</dbReference>
<dbReference type="SUPFAM" id="SSF49899">
    <property type="entry name" value="Concanavalin A-like lectins/glucanases"/>
    <property type="match status" value="1"/>
</dbReference>
<keyword evidence="4" id="KW-1185">Reference proteome</keyword>
<proteinExistence type="predicted"/>
<dbReference type="PANTHER" id="PTHR24103">
    <property type="entry name" value="E3 UBIQUITIN-PROTEIN LIGASE TRIM"/>
    <property type="match status" value="1"/>
</dbReference>
<dbReference type="InterPro" id="IPR003879">
    <property type="entry name" value="Butyrophylin_SPRY"/>
</dbReference>
<dbReference type="InterPro" id="IPR003877">
    <property type="entry name" value="SPRY_dom"/>
</dbReference>
<accession>A0ABD0WA96</accession>